<dbReference type="Gene3D" id="2.20.230.10">
    <property type="entry name" value="Resuscitation-promoting factor rpfb"/>
    <property type="match status" value="1"/>
</dbReference>
<feature type="domain" description="G5" evidence="6">
    <location>
        <begin position="195"/>
        <end position="275"/>
    </location>
</feature>
<dbReference type="InterPro" id="IPR007137">
    <property type="entry name" value="DUF348"/>
</dbReference>
<evidence type="ECO:0000259" key="6">
    <source>
        <dbReference type="PROSITE" id="PS51109"/>
    </source>
</evidence>
<dbReference type="AlphaFoldDB" id="A0A1H1MYE5"/>
<dbReference type="InterPro" id="IPR010618">
    <property type="entry name" value="RPF"/>
</dbReference>
<name>A0A1H1MYE5_9ACTN</name>
<evidence type="ECO:0000256" key="3">
    <source>
        <dbReference type="ARBA" id="ARBA00022801"/>
    </source>
</evidence>
<dbReference type="SUPFAM" id="SSF53955">
    <property type="entry name" value="Lysozyme-like"/>
    <property type="match status" value="1"/>
</dbReference>
<evidence type="ECO:0000256" key="4">
    <source>
        <dbReference type="SAM" id="MobiDB-lite"/>
    </source>
</evidence>
<proteinExistence type="inferred from homology"/>
<comment type="similarity">
    <text evidence="1">Belongs to the transglycosylase family. Rpf subfamily.</text>
</comment>
<gene>
    <name evidence="7" type="ORF">SAMN04488543_0742</name>
</gene>
<dbReference type="OrthoDB" id="1404170at2"/>
<dbReference type="InterPro" id="IPR011098">
    <property type="entry name" value="G5_dom"/>
</dbReference>
<evidence type="ECO:0000256" key="1">
    <source>
        <dbReference type="ARBA" id="ARBA00010830"/>
    </source>
</evidence>
<evidence type="ECO:0000256" key="5">
    <source>
        <dbReference type="SAM" id="SignalP"/>
    </source>
</evidence>
<dbReference type="InterPro" id="IPR023346">
    <property type="entry name" value="Lysozyme-like_dom_sf"/>
</dbReference>
<dbReference type="SMART" id="SM01208">
    <property type="entry name" value="G5"/>
    <property type="match status" value="1"/>
</dbReference>
<dbReference type="PANTHER" id="PTHR39160:SF4">
    <property type="entry name" value="RESUSCITATION-PROMOTING FACTOR RPFB"/>
    <property type="match status" value="1"/>
</dbReference>
<dbReference type="PROSITE" id="PS51109">
    <property type="entry name" value="G5"/>
    <property type="match status" value="1"/>
</dbReference>
<dbReference type="RefSeq" id="WP_091410297.1">
    <property type="nucleotide sequence ID" value="NZ_LT629749.1"/>
</dbReference>
<feature type="region of interest" description="Disordered" evidence="4">
    <location>
        <begin position="271"/>
        <end position="315"/>
    </location>
</feature>
<evidence type="ECO:0000256" key="2">
    <source>
        <dbReference type="ARBA" id="ARBA00022729"/>
    </source>
</evidence>
<dbReference type="EMBL" id="LT629749">
    <property type="protein sequence ID" value="SDR91618.1"/>
    <property type="molecule type" value="Genomic_DNA"/>
</dbReference>
<keyword evidence="3" id="KW-0378">Hydrolase</keyword>
<protein>
    <submittedName>
        <fullName evidence="7">Uncharacterized conserved protein YabE, contains G5 and tandem DUF348 domains</fullName>
    </submittedName>
</protein>
<feature type="chain" id="PRO_5009254913" evidence="5">
    <location>
        <begin position="25"/>
        <end position="395"/>
    </location>
</feature>
<dbReference type="Pfam" id="PF07501">
    <property type="entry name" value="G5"/>
    <property type="match status" value="1"/>
</dbReference>
<dbReference type="Gene3D" id="1.10.530.10">
    <property type="match status" value="1"/>
</dbReference>
<dbReference type="Pfam" id="PF03990">
    <property type="entry name" value="DUF348"/>
    <property type="match status" value="3"/>
</dbReference>
<sequence length="395" mass="40561">MRKIIPVVAAGAALAVAGTSVGWAALNKDVTMSVDGSPTTVTTTAGTVGELLQDQGIAVTSRDVVAPDVSAKVTDGTRVAVQFARQVTFTVDGQKKTVWTTATSLDQALAALGVNTTGADLSTSRSASIGREGLAVDVDTLKTVTIKAAGKKRQVETTGTTVADALAAAKIKVDEDDRLSVDPDDELKNGDAFTWTKVDVSTETKKQDVAFTTVRKDSKTLARGTTKVGTTGREGTRTLTYRVVRENGEVAKRTKVASKVTEAPRAQVVLVGTKAPAAPKAPARSSSSGSKSSGSSSSGSTSSGSGSSGSSAPSVASGSVWDRLAQCESGGNWSINTGNGFYGGLQFTPSTWRAYGGSGMPHQASREQQIAVAQKVQAGQGWGAWPACTSKLGIR</sequence>
<feature type="signal peptide" evidence="5">
    <location>
        <begin position="1"/>
        <end position="24"/>
    </location>
</feature>
<feature type="compositionally biased region" description="Low complexity" evidence="4">
    <location>
        <begin position="274"/>
        <end position="315"/>
    </location>
</feature>
<dbReference type="Pfam" id="PF06737">
    <property type="entry name" value="Transglycosylas"/>
    <property type="match status" value="1"/>
</dbReference>
<dbReference type="Proteomes" id="UP000199092">
    <property type="component" value="Chromosome I"/>
</dbReference>
<evidence type="ECO:0000313" key="7">
    <source>
        <dbReference type="EMBL" id="SDR91618.1"/>
    </source>
</evidence>
<organism evidence="7 8">
    <name type="scientific">Friedmanniella luteola</name>
    <dbReference type="NCBI Taxonomy" id="546871"/>
    <lineage>
        <taxon>Bacteria</taxon>
        <taxon>Bacillati</taxon>
        <taxon>Actinomycetota</taxon>
        <taxon>Actinomycetes</taxon>
        <taxon>Propionibacteriales</taxon>
        <taxon>Nocardioidaceae</taxon>
        <taxon>Friedmanniella</taxon>
    </lineage>
</organism>
<reference evidence="7 8" key="1">
    <citation type="submission" date="2016-10" db="EMBL/GenBank/DDBJ databases">
        <authorList>
            <person name="de Groot N.N."/>
        </authorList>
    </citation>
    <scope>NUCLEOTIDE SEQUENCE [LARGE SCALE GENOMIC DNA]</scope>
    <source>
        <strain evidence="7 8">DSM 21741</strain>
    </source>
</reference>
<dbReference type="STRING" id="546871.SAMN04488543_0742"/>
<dbReference type="GO" id="GO:0016787">
    <property type="term" value="F:hydrolase activity"/>
    <property type="evidence" value="ECO:0007669"/>
    <property type="project" value="UniProtKB-KW"/>
</dbReference>
<dbReference type="CDD" id="cd13925">
    <property type="entry name" value="RPF"/>
    <property type="match status" value="1"/>
</dbReference>
<evidence type="ECO:0000313" key="8">
    <source>
        <dbReference type="Proteomes" id="UP000199092"/>
    </source>
</evidence>
<accession>A0A1H1MYE5</accession>
<keyword evidence="2 5" id="KW-0732">Signal</keyword>
<dbReference type="PANTHER" id="PTHR39160">
    <property type="entry name" value="CELL WALL-BINDING PROTEIN YOCH"/>
    <property type="match status" value="1"/>
</dbReference>
<keyword evidence="8" id="KW-1185">Reference proteome</keyword>
<dbReference type="InterPro" id="IPR051933">
    <property type="entry name" value="Resuscitation_pf_RpfB"/>
</dbReference>